<name>A0A119UQL6_9BURK</name>
<proteinExistence type="predicted"/>
<dbReference type="EMBL" id="LPLU01000110">
    <property type="protein sequence ID" value="KWK69565.1"/>
    <property type="molecule type" value="Genomic_DNA"/>
</dbReference>
<organism evidence="1 2">
    <name type="scientific">Burkholderia ubonensis</name>
    <dbReference type="NCBI Taxonomy" id="101571"/>
    <lineage>
        <taxon>Bacteria</taxon>
        <taxon>Pseudomonadati</taxon>
        <taxon>Pseudomonadota</taxon>
        <taxon>Betaproteobacteria</taxon>
        <taxon>Burkholderiales</taxon>
        <taxon>Burkholderiaceae</taxon>
        <taxon>Burkholderia</taxon>
        <taxon>Burkholderia cepacia complex</taxon>
    </lineage>
</organism>
<protein>
    <submittedName>
        <fullName evidence="1">Uncharacterized protein</fullName>
    </submittedName>
</protein>
<comment type="caution">
    <text evidence="1">The sequence shown here is derived from an EMBL/GenBank/DDBJ whole genome shotgun (WGS) entry which is preliminary data.</text>
</comment>
<evidence type="ECO:0000313" key="2">
    <source>
        <dbReference type="Proteomes" id="UP000065504"/>
    </source>
</evidence>
<accession>A0A119UQL6</accession>
<evidence type="ECO:0000313" key="1">
    <source>
        <dbReference type="EMBL" id="KWK69565.1"/>
    </source>
</evidence>
<dbReference type="AlphaFoldDB" id="A0A119UQL6"/>
<reference evidence="1 2" key="1">
    <citation type="submission" date="2015-11" db="EMBL/GenBank/DDBJ databases">
        <title>Expanding the genomic diversity of Burkholderia species for the development of highly accurate diagnostics.</title>
        <authorList>
            <person name="Sahl J."/>
            <person name="Keim P."/>
            <person name="Wagner D."/>
        </authorList>
    </citation>
    <scope>NUCLEOTIDE SEQUENCE [LARGE SCALE GENOMIC DNA]</scope>
    <source>
        <strain evidence="1 2">MSMB782WGS</strain>
    </source>
</reference>
<sequence>MAIYGTQALKTGAQKLKRDEGAALAARMLSPDEILARFRPGFVYEPYDMARKFGGRPRAVSPILESMAGAGQLEVTAVKRGKRLYRGYALPGTADIVVEEVEVPTTSIAAWPIGPNLKSTLAGYDREMRSRIALCMMVR</sequence>
<dbReference type="Proteomes" id="UP000065504">
    <property type="component" value="Unassembled WGS sequence"/>
</dbReference>
<gene>
    <name evidence="1" type="ORF">WM16_23340</name>
</gene>